<evidence type="ECO:0000313" key="10">
    <source>
        <dbReference type="Proteomes" id="UP000622317"/>
    </source>
</evidence>
<dbReference type="EMBL" id="JACYFG010000006">
    <property type="protein sequence ID" value="MBD5778662.1"/>
    <property type="molecule type" value="Genomic_DNA"/>
</dbReference>
<gene>
    <name evidence="7 9" type="primary">flhA</name>
    <name evidence="9" type="ORF">IEN85_04110</name>
</gene>
<sequence length="745" mass="80569">MSDSAAQSFSPAKLLDFLKRGDTALVACLFGTVLLLVLPLPPMMLDVLLAASVGASLLILLIIVYVKEPSEFSGFPTVLLGVTLFRLGLNVASTRLILLDGYAGSVIDSFGSFVVRNNYLVGTVIFLILVAINFIVITKGAGRIAEVAARFTLDAMPGKQMAIDAELNAGIIDEVKATKRREKVQKEADFYGSMDGASKFVRGDATAGILITAINVLGGIAIGMWQQDMSFQEALQRFTLLSIGDGLVSQIPALVISLAAGLLVTRNSGEDEDLGSQIGGQVAAYPKALGVLAGMLGLFGIIPGMPFIPFFIMAAGVGAGAVALNRVQGKKKEEEKRKEVEEKAQARQGGGGQGGEAVDPNASKHLPAEFEKLIEVDVFALEIGFNLLSLADKAQGGDLLERVTGVRKTLARELGIVVPPIAVRDNMELEGQEYRFLLHDKEVARGEVMPNRWMAMNVTGSDVELAGIPTKEPVFGIEAVWVDEDEKKSAEINGFSVVDAASVLITHLSECLKNNAHHLLSRQDTQKLVDHVEETHPALVQELMPDLVSIGTIHRVFQNLLKEGVAIRNLTLILEGIGDFAPISKNPDDLSEYVRRRTGEFFVAEYESEKGVLKAITMDPRLEQVLASKVQRTNTDYTLSLDPKLAQYLLRELAIKANDQIENGLLPILVTAAEIRLPFKRFFEPSLPKLNILSYQELPSSTEIMNHAIILFPDFAQQDMQARAQANGATEAAANGPMAASFQPN</sequence>
<dbReference type="AlphaFoldDB" id="A0A927IE51"/>
<dbReference type="Pfam" id="PF00771">
    <property type="entry name" value="FHIPEP"/>
    <property type="match status" value="1"/>
</dbReference>
<keyword evidence="3 7" id="KW-1003">Cell membrane</keyword>
<protein>
    <recommendedName>
        <fullName evidence="7">Flagellar biosynthesis protein FlhA</fullName>
    </recommendedName>
</protein>
<feature type="transmembrane region" description="Helical" evidence="7">
    <location>
        <begin position="21"/>
        <end position="41"/>
    </location>
</feature>
<comment type="subcellular location">
    <subcellularLocation>
        <location evidence="1 7">Cell membrane</location>
        <topology evidence="1 7">Multi-pass membrane protein</topology>
    </subcellularLocation>
</comment>
<dbReference type="InterPro" id="IPR025505">
    <property type="entry name" value="FHIPEP_CS"/>
</dbReference>
<dbReference type="Gene3D" id="3.40.30.60">
    <property type="entry name" value="FHIPEP family, domain 1"/>
    <property type="match status" value="1"/>
</dbReference>
<dbReference type="GO" id="GO:0005886">
    <property type="term" value="C:plasma membrane"/>
    <property type="evidence" value="ECO:0007669"/>
    <property type="project" value="UniProtKB-SubCell"/>
</dbReference>
<evidence type="ECO:0000256" key="1">
    <source>
        <dbReference type="ARBA" id="ARBA00004651"/>
    </source>
</evidence>
<keyword evidence="7" id="KW-1006">Bacterial flagellum protein export</keyword>
<dbReference type="InterPro" id="IPR042196">
    <property type="entry name" value="FHIPEP_4"/>
</dbReference>
<dbReference type="PANTHER" id="PTHR30161">
    <property type="entry name" value="FLAGELLAR EXPORT PROTEIN, MEMBRANE FLHA SUBUNIT-RELATED"/>
    <property type="match status" value="1"/>
</dbReference>
<dbReference type="RefSeq" id="WP_191615793.1">
    <property type="nucleotide sequence ID" value="NZ_JACYFG010000006.1"/>
</dbReference>
<feature type="transmembrane region" description="Helical" evidence="7">
    <location>
        <begin position="47"/>
        <end position="66"/>
    </location>
</feature>
<feature type="compositionally biased region" description="Basic and acidic residues" evidence="8">
    <location>
        <begin position="331"/>
        <end position="345"/>
    </location>
</feature>
<dbReference type="Proteomes" id="UP000622317">
    <property type="component" value="Unassembled WGS sequence"/>
</dbReference>
<dbReference type="PRINTS" id="PR00949">
    <property type="entry name" value="TYPE3IMAPROT"/>
</dbReference>
<evidence type="ECO:0000256" key="7">
    <source>
        <dbReference type="RuleBase" id="RU364093"/>
    </source>
</evidence>
<dbReference type="PIRSF" id="PIRSF005419">
    <property type="entry name" value="FlhA"/>
    <property type="match status" value="1"/>
</dbReference>
<evidence type="ECO:0000256" key="5">
    <source>
        <dbReference type="ARBA" id="ARBA00022989"/>
    </source>
</evidence>
<keyword evidence="4 7" id="KW-0812">Transmembrane</keyword>
<feature type="transmembrane region" description="Helical" evidence="7">
    <location>
        <begin position="207"/>
        <end position="226"/>
    </location>
</feature>
<dbReference type="NCBIfam" id="TIGR01398">
    <property type="entry name" value="FlhA"/>
    <property type="match status" value="1"/>
</dbReference>
<evidence type="ECO:0000256" key="4">
    <source>
        <dbReference type="ARBA" id="ARBA00022692"/>
    </source>
</evidence>
<accession>A0A927IE51</accession>
<feature type="transmembrane region" description="Helical" evidence="7">
    <location>
        <begin position="246"/>
        <end position="264"/>
    </location>
</feature>
<feature type="transmembrane region" description="Helical" evidence="7">
    <location>
        <begin position="119"/>
        <end position="137"/>
    </location>
</feature>
<dbReference type="PROSITE" id="PS00994">
    <property type="entry name" value="FHIPEP"/>
    <property type="match status" value="1"/>
</dbReference>
<keyword evidence="9" id="KW-0969">Cilium</keyword>
<keyword evidence="7" id="KW-0813">Transport</keyword>
<keyword evidence="9" id="KW-0282">Flagellum</keyword>
<reference evidence="9" key="1">
    <citation type="submission" date="2020-09" db="EMBL/GenBank/DDBJ databases">
        <title>Pelagicoccus enzymogenes sp. nov. with an EPS production, isolated from marine sediment.</title>
        <authorList>
            <person name="Feng X."/>
        </authorList>
    </citation>
    <scope>NUCLEOTIDE SEQUENCE</scope>
    <source>
        <strain evidence="9">NFK12</strain>
    </source>
</reference>
<comment type="similarity">
    <text evidence="2 7">Belongs to the FHIPEP (flagella/HR/invasion proteins export pore) family.</text>
</comment>
<keyword evidence="7" id="KW-0653">Protein transport</keyword>
<evidence type="ECO:0000256" key="6">
    <source>
        <dbReference type="ARBA" id="ARBA00023136"/>
    </source>
</evidence>
<dbReference type="InterPro" id="IPR001712">
    <property type="entry name" value="T3SS_FHIPEP"/>
</dbReference>
<keyword evidence="9" id="KW-0966">Cell projection</keyword>
<proteinExistence type="inferred from homology"/>
<dbReference type="Gene3D" id="1.10.8.540">
    <property type="entry name" value="FHIPEP family, domain 3"/>
    <property type="match status" value="1"/>
</dbReference>
<dbReference type="InterPro" id="IPR006301">
    <property type="entry name" value="FlhA"/>
</dbReference>
<evidence type="ECO:0000313" key="9">
    <source>
        <dbReference type="EMBL" id="MBD5778662.1"/>
    </source>
</evidence>
<evidence type="ECO:0000256" key="8">
    <source>
        <dbReference type="SAM" id="MobiDB-lite"/>
    </source>
</evidence>
<comment type="caution">
    <text evidence="7">Lacks conserved residue(s) required for the propagation of feature annotation.</text>
</comment>
<organism evidence="9 10">
    <name type="scientific">Pelagicoccus enzymogenes</name>
    <dbReference type="NCBI Taxonomy" id="2773457"/>
    <lineage>
        <taxon>Bacteria</taxon>
        <taxon>Pseudomonadati</taxon>
        <taxon>Verrucomicrobiota</taxon>
        <taxon>Opitutia</taxon>
        <taxon>Puniceicoccales</taxon>
        <taxon>Pelagicoccaceae</taxon>
        <taxon>Pelagicoccus</taxon>
    </lineage>
</organism>
<dbReference type="GO" id="GO:0009306">
    <property type="term" value="P:protein secretion"/>
    <property type="evidence" value="ECO:0007669"/>
    <property type="project" value="InterPro"/>
</dbReference>
<keyword evidence="7" id="KW-1005">Bacterial flagellum biogenesis</keyword>
<keyword evidence="5 7" id="KW-1133">Transmembrane helix</keyword>
<dbReference type="GO" id="GO:0044780">
    <property type="term" value="P:bacterial-type flagellum assembly"/>
    <property type="evidence" value="ECO:0007669"/>
    <property type="project" value="InterPro"/>
</dbReference>
<keyword evidence="6 7" id="KW-0472">Membrane</keyword>
<dbReference type="PANTHER" id="PTHR30161:SF1">
    <property type="entry name" value="FLAGELLAR BIOSYNTHESIS PROTEIN FLHA-RELATED"/>
    <property type="match status" value="1"/>
</dbReference>
<evidence type="ECO:0000256" key="2">
    <source>
        <dbReference type="ARBA" id="ARBA00008835"/>
    </source>
</evidence>
<comment type="function">
    <text evidence="7">Required for formation of the rod structure of the flagellar apparatus. Together with FliI and FliH, may constitute the export apparatus of flagellin.</text>
</comment>
<feature type="region of interest" description="Disordered" evidence="8">
    <location>
        <begin position="331"/>
        <end position="362"/>
    </location>
</feature>
<dbReference type="Gene3D" id="3.40.50.12790">
    <property type="entry name" value="FHIPEP family, domain 4"/>
    <property type="match status" value="1"/>
</dbReference>
<keyword evidence="10" id="KW-1185">Reference proteome</keyword>
<dbReference type="InterPro" id="IPR042194">
    <property type="entry name" value="FHIPEP_1"/>
</dbReference>
<name>A0A927IE51_9BACT</name>
<comment type="caution">
    <text evidence="9">The sequence shown here is derived from an EMBL/GenBank/DDBJ whole genome shotgun (WGS) entry which is preliminary data.</text>
</comment>
<dbReference type="InterPro" id="IPR042193">
    <property type="entry name" value="FHIPEP_3"/>
</dbReference>
<feature type="transmembrane region" description="Helical" evidence="7">
    <location>
        <begin position="284"/>
        <end position="302"/>
    </location>
</feature>
<evidence type="ECO:0000256" key="3">
    <source>
        <dbReference type="ARBA" id="ARBA00022475"/>
    </source>
</evidence>